<dbReference type="InterPro" id="IPR011047">
    <property type="entry name" value="Quinoprotein_ADH-like_sf"/>
</dbReference>
<feature type="domain" description="Pyrrolo-quinoline quinone repeat" evidence="3">
    <location>
        <begin position="713"/>
        <end position="829"/>
    </location>
</feature>
<proteinExistence type="predicted"/>
<evidence type="ECO:0000256" key="2">
    <source>
        <dbReference type="SAM" id="SignalP"/>
    </source>
</evidence>
<feature type="region of interest" description="Disordered" evidence="1">
    <location>
        <begin position="229"/>
        <end position="248"/>
    </location>
</feature>
<dbReference type="SUPFAM" id="SSF50998">
    <property type="entry name" value="Quinoprotein alcohol dehydrogenase-like"/>
    <property type="match status" value="2"/>
</dbReference>
<dbReference type="AlphaFoldDB" id="A0A7X0BX28"/>
<dbReference type="Gene3D" id="2.40.128.630">
    <property type="match status" value="2"/>
</dbReference>
<dbReference type="InterPro" id="IPR015943">
    <property type="entry name" value="WD40/YVTN_repeat-like_dom_sf"/>
</dbReference>
<evidence type="ECO:0000313" key="4">
    <source>
        <dbReference type="EMBL" id="MBB6343726.1"/>
    </source>
</evidence>
<dbReference type="PANTHER" id="PTHR34512:SF30">
    <property type="entry name" value="OUTER MEMBRANE PROTEIN ASSEMBLY FACTOR BAMB"/>
    <property type="match status" value="1"/>
</dbReference>
<feature type="chain" id="PRO_5031027506" evidence="2">
    <location>
        <begin position="23"/>
        <end position="904"/>
    </location>
</feature>
<dbReference type="Gene3D" id="2.130.10.10">
    <property type="entry name" value="YVTN repeat-like/Quinoprotein amine dehydrogenase"/>
    <property type="match status" value="2"/>
</dbReference>
<gene>
    <name evidence="4" type="ORF">FHU36_000235</name>
</gene>
<keyword evidence="5" id="KW-1185">Reference proteome</keyword>
<name>A0A7X0BX28_9ACTN</name>
<comment type="caution">
    <text evidence="4">The sequence shown here is derived from an EMBL/GenBank/DDBJ whole genome shotgun (WGS) entry which is preliminary data.</text>
</comment>
<evidence type="ECO:0000313" key="5">
    <source>
        <dbReference type="Proteomes" id="UP000583800"/>
    </source>
</evidence>
<sequence>MLTVRRLALVLAVALVTGSAVAADAPRLPWGPTGWQALWSMPADVEDPDHPGDLHYGVSGEALAVSTSRGAVTVHDPLTGRRRHTIPADPGSPAPIAGLGVASGTIVVSREAPGVAGYVVSGYELATGAPLWRRTVTAASSAGPVVGLSVMVTEGGVTVLDLQADPATLTTFDLRTGRQTTRTTRPPRCRLQGGATSRTIMLLSSCPGDRVELASVDPRTLRPHWTRSLPRSLSLPSQDQADAPPTLGLTTGADGYVYVEAGGDQVFYSPEGLRLSTAREAVEQRPPARGTEPERWSQPLLLGSPPRISDRGFLDVSARWPLPAFLISLDTVTGRLGGLPVDTPLSRAFLVGTAPGLAFVYDKVGWIIAYKAAYGPATARAPFGDVPMADWPDACALLTGRDVSLAGDGYRPNPGSRTLAGVTTPRPPACDWIPPTDDRAVVSLTVDWVFGSPAAARKAFATEVARIKRNGVYDPAYETSHAMTHTPPSPMGPLDESVVVAGPVLVRLRSTSRRAVRLLTPLLQRNLLARYEPGAGVPGDRPRHVRWSFPADGSVDDDLVLAGRTVYAGSADGNVYALDAASGAARWSHQTGGDVSSTSVSGGAVYAHNSTGRIVSLDAASGRLRWSRRVAGSNGVVLAAGTVYACGDNSEIVALDAATGRPRWRARLGGDVRFATPSVAGGTVHVGSADGTLYALDAASGRRRWRFRADGGTGFLPPVPSGATVYVPSRTGHLHALDRATGKPRWSFRAGARITAGPVVSGGAVYVGGGDGALHKLAAATGRTSWDFAPGGGDGIHGGLVVARGTVYLHHVNGLLYALDAASGGRRWSFPAGDSVMSRPAVAHGVVYAGNVEGRVHALDAATGTTRWTFRTSGQVRTTPVVAGGLVYVGSTTGEVSAIPAAGG</sequence>
<protein>
    <submittedName>
        <fullName evidence="4">Outer membrane protein assembly factor BamB</fullName>
    </submittedName>
</protein>
<dbReference type="SUPFAM" id="SSF50969">
    <property type="entry name" value="YVTN repeat-like/Quinoprotein amine dehydrogenase"/>
    <property type="match status" value="1"/>
</dbReference>
<dbReference type="Gene3D" id="2.40.10.480">
    <property type="match status" value="1"/>
</dbReference>
<dbReference type="SMART" id="SM00564">
    <property type="entry name" value="PQQ"/>
    <property type="match status" value="10"/>
</dbReference>
<reference evidence="4 5" key="1">
    <citation type="submission" date="2020-08" db="EMBL/GenBank/DDBJ databases">
        <title>Sequencing the genomes of 1000 actinobacteria strains.</title>
        <authorList>
            <person name="Klenk H.-P."/>
        </authorList>
    </citation>
    <scope>NUCLEOTIDE SEQUENCE [LARGE SCALE GENOMIC DNA]</scope>
    <source>
        <strain evidence="4 5">DSM 45913</strain>
    </source>
</reference>
<dbReference type="InterPro" id="IPR002372">
    <property type="entry name" value="PQQ_rpt_dom"/>
</dbReference>
<dbReference type="PANTHER" id="PTHR34512">
    <property type="entry name" value="CELL SURFACE PROTEIN"/>
    <property type="match status" value="1"/>
</dbReference>
<dbReference type="EMBL" id="JACHJB010000001">
    <property type="protein sequence ID" value="MBB6343726.1"/>
    <property type="molecule type" value="Genomic_DNA"/>
</dbReference>
<keyword evidence="2" id="KW-0732">Signal</keyword>
<organism evidence="4 5">
    <name type="scientific">Nonomuraea muscovyensis</name>
    <dbReference type="NCBI Taxonomy" id="1124761"/>
    <lineage>
        <taxon>Bacteria</taxon>
        <taxon>Bacillati</taxon>
        <taxon>Actinomycetota</taxon>
        <taxon>Actinomycetes</taxon>
        <taxon>Streptosporangiales</taxon>
        <taxon>Streptosporangiaceae</taxon>
        <taxon>Nonomuraea</taxon>
    </lineage>
</organism>
<accession>A0A7X0BX28</accession>
<evidence type="ECO:0000259" key="3">
    <source>
        <dbReference type="Pfam" id="PF13360"/>
    </source>
</evidence>
<feature type="region of interest" description="Disordered" evidence="1">
    <location>
        <begin position="279"/>
        <end position="303"/>
    </location>
</feature>
<dbReference type="InterPro" id="IPR011044">
    <property type="entry name" value="Quino_amine_DH_bsu"/>
</dbReference>
<dbReference type="Pfam" id="PF13360">
    <property type="entry name" value="PQQ_2"/>
    <property type="match status" value="2"/>
</dbReference>
<feature type="signal peptide" evidence="2">
    <location>
        <begin position="1"/>
        <end position="22"/>
    </location>
</feature>
<evidence type="ECO:0000256" key="1">
    <source>
        <dbReference type="SAM" id="MobiDB-lite"/>
    </source>
</evidence>
<dbReference type="InterPro" id="IPR018391">
    <property type="entry name" value="PQQ_b-propeller_rpt"/>
</dbReference>
<feature type="domain" description="Pyrrolo-quinoline quinone repeat" evidence="3">
    <location>
        <begin position="633"/>
        <end position="710"/>
    </location>
</feature>
<dbReference type="Proteomes" id="UP000583800">
    <property type="component" value="Unassembled WGS sequence"/>
</dbReference>
<dbReference type="RefSeq" id="WP_185081956.1">
    <property type="nucleotide sequence ID" value="NZ_JACHJB010000001.1"/>
</dbReference>